<dbReference type="Gene3D" id="3.30.565.10">
    <property type="entry name" value="Histidine kinase-like ATPase, C-terminal domain"/>
    <property type="match status" value="1"/>
</dbReference>
<dbReference type="PANTHER" id="PTHR43547">
    <property type="entry name" value="TWO-COMPONENT HISTIDINE KINASE"/>
    <property type="match status" value="1"/>
</dbReference>
<dbReference type="SUPFAM" id="SSF46689">
    <property type="entry name" value="Homeodomain-like"/>
    <property type="match status" value="1"/>
</dbReference>
<dbReference type="EC" id="2.7.13.3" evidence="2"/>
<dbReference type="PROSITE" id="PS50110">
    <property type="entry name" value="RESPONSE_REGULATORY"/>
    <property type="match status" value="1"/>
</dbReference>
<dbReference type="Gene3D" id="2.60.40.10">
    <property type="entry name" value="Immunoglobulins"/>
    <property type="match status" value="1"/>
</dbReference>
<dbReference type="InterPro" id="IPR018060">
    <property type="entry name" value="HTH_AraC"/>
</dbReference>
<dbReference type="InterPro" id="IPR004358">
    <property type="entry name" value="Sig_transdc_His_kin-like_C"/>
</dbReference>
<organism evidence="8 9">
    <name type="scientific">Wenzhouxiangella marina</name>
    <dbReference type="NCBI Taxonomy" id="1579979"/>
    <lineage>
        <taxon>Bacteria</taxon>
        <taxon>Pseudomonadati</taxon>
        <taxon>Pseudomonadota</taxon>
        <taxon>Gammaproteobacteria</taxon>
        <taxon>Chromatiales</taxon>
        <taxon>Wenzhouxiangellaceae</taxon>
        <taxon>Wenzhouxiangella</taxon>
    </lineage>
</organism>
<proteinExistence type="predicted"/>
<keyword evidence="6" id="KW-0804">Transcription</keyword>
<feature type="region of interest" description="Disordered" evidence="7">
    <location>
        <begin position="1111"/>
        <end position="1145"/>
    </location>
</feature>
<dbReference type="PRINTS" id="PR00344">
    <property type="entry name" value="BCTRLSENSOR"/>
</dbReference>
<dbReference type="InterPro" id="IPR018062">
    <property type="entry name" value="HTH_AraC-typ_CS"/>
</dbReference>
<dbReference type="SMART" id="SM00342">
    <property type="entry name" value="HTH_ARAC"/>
    <property type="match status" value="1"/>
</dbReference>
<dbReference type="PANTHER" id="PTHR43547:SF2">
    <property type="entry name" value="HYBRID SIGNAL TRANSDUCTION HISTIDINE KINASE C"/>
    <property type="match status" value="1"/>
</dbReference>
<dbReference type="Pfam" id="PF00072">
    <property type="entry name" value="Response_reg"/>
    <property type="match status" value="1"/>
</dbReference>
<reference evidence="8 9" key="1">
    <citation type="submission" date="2015-07" db="EMBL/GenBank/DDBJ databases">
        <authorList>
            <person name="Noorani M."/>
        </authorList>
    </citation>
    <scope>NUCLEOTIDE SEQUENCE [LARGE SCALE GENOMIC DNA]</scope>
    <source>
        <strain evidence="8 9">KCTC 42284</strain>
    </source>
</reference>
<dbReference type="Pfam" id="PF07494">
    <property type="entry name" value="Reg_prop"/>
    <property type="match status" value="1"/>
</dbReference>
<protein>
    <recommendedName>
        <fullName evidence="2">histidine kinase</fullName>
        <ecNumber evidence="2">2.7.13.3</ecNumber>
    </recommendedName>
</protein>
<feature type="compositionally biased region" description="Polar residues" evidence="7">
    <location>
        <begin position="1431"/>
        <end position="1442"/>
    </location>
</feature>
<comment type="catalytic activity">
    <reaction evidence="1">
        <text>ATP + protein L-histidine = ADP + protein N-phospho-L-histidine.</text>
        <dbReference type="EC" id="2.7.13.3"/>
    </reaction>
</comment>
<dbReference type="CDD" id="cd00082">
    <property type="entry name" value="HisKA"/>
    <property type="match status" value="1"/>
</dbReference>
<dbReference type="PROSITE" id="PS01124">
    <property type="entry name" value="HTH_ARAC_FAMILY_2"/>
    <property type="match status" value="1"/>
</dbReference>
<evidence type="ECO:0000256" key="5">
    <source>
        <dbReference type="ARBA" id="ARBA00023125"/>
    </source>
</evidence>
<evidence type="ECO:0000313" key="9">
    <source>
        <dbReference type="Proteomes" id="UP000066624"/>
    </source>
</evidence>
<dbReference type="GO" id="GO:0043565">
    <property type="term" value="F:sequence-specific DNA binding"/>
    <property type="evidence" value="ECO:0007669"/>
    <property type="project" value="InterPro"/>
</dbReference>
<dbReference type="InterPro" id="IPR001789">
    <property type="entry name" value="Sig_transdc_resp-reg_receiver"/>
</dbReference>
<dbReference type="Gene3D" id="2.130.10.10">
    <property type="entry name" value="YVTN repeat-like/Quinoprotein amine dehydrogenase"/>
    <property type="match status" value="3"/>
</dbReference>
<dbReference type="SUPFAM" id="SSF55874">
    <property type="entry name" value="ATPase domain of HSP90 chaperone/DNA topoisomerase II/histidine kinase"/>
    <property type="match status" value="1"/>
</dbReference>
<dbReference type="Gene3D" id="1.10.10.60">
    <property type="entry name" value="Homeodomain-like"/>
    <property type="match status" value="1"/>
</dbReference>
<keyword evidence="9" id="KW-1185">Reference proteome</keyword>
<dbReference type="Pfam" id="PF12833">
    <property type="entry name" value="HTH_18"/>
    <property type="match status" value="1"/>
</dbReference>
<dbReference type="KEGG" id="wma:WM2015_2828"/>
<dbReference type="Proteomes" id="UP000066624">
    <property type="component" value="Chromosome"/>
</dbReference>
<dbReference type="InterPro" id="IPR011006">
    <property type="entry name" value="CheY-like_superfamily"/>
</dbReference>
<evidence type="ECO:0000256" key="2">
    <source>
        <dbReference type="ARBA" id="ARBA00012438"/>
    </source>
</evidence>
<dbReference type="SMART" id="SM00387">
    <property type="entry name" value="HATPase_c"/>
    <property type="match status" value="1"/>
</dbReference>
<dbReference type="EMBL" id="CP012154">
    <property type="protein sequence ID" value="AKS43185.1"/>
    <property type="molecule type" value="Genomic_DNA"/>
</dbReference>
<dbReference type="InterPro" id="IPR009057">
    <property type="entry name" value="Homeodomain-like_sf"/>
</dbReference>
<sequence>MDVQGTGWRLLTAMAGLLAAGLAVAEIRFERLSMGDGLAQSSISSMLQDRDGYLWFGTQFGLSRYDGYRFETHRHRTGDPDSLSHGFVLDLHLSFDGRIWVATPLGLNRMDPRTGRVERFVLAAGAPAGSAEEVDRINEILGESGSGDLFVSVGDAHRPAVLRAGRQTLEPLEFSLPLTELGLRRSSGLVDSADRLWVINDAGLWWQPPGDGVLQLVEGVTPRRFRAHYSSLAESADGLIVVNAEEGVSLIDPASAEVVERLRPSEYGREDDRVDALVTTSDGSIWIAMDASFARYQPSLDEWQWIYSAPPEASGRSLPMSLTVAERGEGDYWFANQYGVAHWLAGRDGVRIFMHTPGEDDSLPPTLRTSPYYVFADRDRTLWVGSQLGGVARLPINAQRFDHIVDQSRPGELPFAGQNVVRGVAETLVGGREQVWVALDTAGLRQYERGADGTYSLQQAYHAEAEEPWRLPSDRTWSVAVDPLTMNVWVGLDGRMVVIDPRSGEIIRRLLPGPAEGLGRIQSLLFSDDGERLWIGHAAVEEFHLSSDRLSLEACPNGSYLPDRGLHNLIELPDGRLIVAGREGFSEVDFHSGRDAMTVFSRRHRLGEGQEIFGLAVDPERGFWIGTRQSGLAQVWFETGSSTPQIRWFGAEDGLVDETIYAILPEASGRLWLSSNQGLMRLDPANGDVRHFTPPDGVQHFEFNNTVAHLGASGRFYFGGINGVNAFVPEQIHMLADPPRLRLSELRVNGQARSVAASLPAVIELSHDENDLEASFVGLHSAAPSRHRYQHWLEGLDEDWREVGFQRQVRYGGLAPGTYRLIVRAANSDGVWSDDAVLLEATIKPPPWATGWAYLSYVLIALLTLGGMWFQGQRRRRLLEAEVRQRTSELTEKQALIRRQARDLERALAARTEFFANVSHEFRTPLSLIQASLEELEARDRQSPVLSRARLYLDRLVRLVDQLLDLSALQAGAPMPAEAPWSLSRVLELMVGSFRPLAEEKGLQFSADLQADCITCCPRHHVEQIALNLISNAIKYSPKGASVQVLLRAGEDDGLLELCVVDTGPGIAEDEQQAIFERFHRAPDAYISGQAGAGIGLALVRESIEAMGGSIDLESRPGAGSRFTARLPGEQRPDLPLEPSETDTKPYDLEASQLALSSARHEEGSDRPAPTEGGSEATVLVVEDQADLRAYLVDVLKRDWRVLEAPHGERGLELARLEVPDLIVSDVMMPRMDGFQLLRSLRGDLATSHIPVLLLTARHDRDSRLRGIMLSADDFMGKPFSADELRLRLKRMQDNRLRLQRFLLERSPEPVGGPDELGAPDLGERDRELLARMDAWLGEHLEDEVSVEAMASLLSLEVRTLQRKLKALTGQRPSEYIRHFRLQHAMNLLLNTERSVNDIALSCGFSSAQSFSRSFSRQYGEPPDRWRRARQQLSQGSGHPAD</sequence>
<dbReference type="InterPro" id="IPR011123">
    <property type="entry name" value="Y_Y_Y"/>
</dbReference>
<accession>A0A0K0XZT6</accession>
<evidence type="ECO:0000256" key="7">
    <source>
        <dbReference type="SAM" id="MobiDB-lite"/>
    </source>
</evidence>
<dbReference type="InterPro" id="IPR005467">
    <property type="entry name" value="His_kinase_dom"/>
</dbReference>
<dbReference type="SMART" id="SM00448">
    <property type="entry name" value="REC"/>
    <property type="match status" value="1"/>
</dbReference>
<name>A0A0K0XZT6_9GAMM</name>
<evidence type="ECO:0000256" key="1">
    <source>
        <dbReference type="ARBA" id="ARBA00000085"/>
    </source>
</evidence>
<evidence type="ECO:0000256" key="6">
    <source>
        <dbReference type="ARBA" id="ARBA00023163"/>
    </source>
</evidence>
<dbReference type="InterPro" id="IPR015943">
    <property type="entry name" value="WD40/YVTN_repeat-like_dom_sf"/>
</dbReference>
<dbReference type="GO" id="GO:0003700">
    <property type="term" value="F:DNA-binding transcription factor activity"/>
    <property type="evidence" value="ECO:0007669"/>
    <property type="project" value="InterPro"/>
</dbReference>
<dbReference type="InterPro" id="IPR013783">
    <property type="entry name" value="Ig-like_fold"/>
</dbReference>
<dbReference type="SMART" id="SM00388">
    <property type="entry name" value="HisKA"/>
    <property type="match status" value="1"/>
</dbReference>
<dbReference type="STRING" id="1579979.WM2015_2828"/>
<keyword evidence="5" id="KW-0238">DNA-binding</keyword>
<dbReference type="SUPFAM" id="SSF47384">
    <property type="entry name" value="Homodimeric domain of signal transducing histidine kinase"/>
    <property type="match status" value="1"/>
</dbReference>
<dbReference type="PROSITE" id="PS00041">
    <property type="entry name" value="HTH_ARAC_FAMILY_1"/>
    <property type="match status" value="1"/>
</dbReference>
<keyword evidence="3" id="KW-0597">Phosphoprotein</keyword>
<feature type="region of interest" description="Disordered" evidence="7">
    <location>
        <begin position="1414"/>
        <end position="1442"/>
    </location>
</feature>
<dbReference type="Gene3D" id="3.40.50.2300">
    <property type="match status" value="1"/>
</dbReference>
<dbReference type="InterPro" id="IPR003594">
    <property type="entry name" value="HATPase_dom"/>
</dbReference>
<dbReference type="GO" id="GO:0000155">
    <property type="term" value="F:phosphorelay sensor kinase activity"/>
    <property type="evidence" value="ECO:0007669"/>
    <property type="project" value="InterPro"/>
</dbReference>
<dbReference type="InterPro" id="IPR011110">
    <property type="entry name" value="Reg_prop"/>
</dbReference>
<dbReference type="InterPro" id="IPR036097">
    <property type="entry name" value="HisK_dim/P_sf"/>
</dbReference>
<dbReference type="PATRIC" id="fig|1579979.3.peg.2891"/>
<evidence type="ECO:0000256" key="4">
    <source>
        <dbReference type="ARBA" id="ARBA00023015"/>
    </source>
</evidence>
<gene>
    <name evidence="8" type="ORF">WM2015_2828</name>
</gene>
<feature type="region of interest" description="Disordered" evidence="7">
    <location>
        <begin position="1157"/>
        <end position="1176"/>
    </location>
</feature>
<dbReference type="SUPFAM" id="SSF52172">
    <property type="entry name" value="CheY-like"/>
    <property type="match status" value="1"/>
</dbReference>
<dbReference type="RefSeq" id="WP_049726691.1">
    <property type="nucleotide sequence ID" value="NZ_CP012154.1"/>
</dbReference>
<keyword evidence="4" id="KW-0805">Transcription regulation</keyword>
<dbReference type="InterPro" id="IPR003661">
    <property type="entry name" value="HisK_dim/P_dom"/>
</dbReference>
<evidence type="ECO:0000256" key="3">
    <source>
        <dbReference type="ARBA" id="ARBA00022553"/>
    </source>
</evidence>
<dbReference type="PROSITE" id="PS50109">
    <property type="entry name" value="HIS_KIN"/>
    <property type="match status" value="1"/>
</dbReference>
<dbReference type="Gene3D" id="1.10.287.130">
    <property type="match status" value="1"/>
</dbReference>
<dbReference type="InterPro" id="IPR036890">
    <property type="entry name" value="HATPase_C_sf"/>
</dbReference>
<dbReference type="OrthoDB" id="176203at2"/>
<dbReference type="Pfam" id="PF02518">
    <property type="entry name" value="HATPase_c"/>
    <property type="match status" value="1"/>
</dbReference>
<dbReference type="Pfam" id="PF00512">
    <property type="entry name" value="HisKA"/>
    <property type="match status" value="1"/>
</dbReference>
<dbReference type="SUPFAM" id="SSF63829">
    <property type="entry name" value="Calcium-dependent phosphotriesterase"/>
    <property type="match status" value="3"/>
</dbReference>
<dbReference type="Pfam" id="PF07495">
    <property type="entry name" value="Y_Y_Y"/>
    <property type="match status" value="1"/>
</dbReference>
<evidence type="ECO:0000313" key="8">
    <source>
        <dbReference type="EMBL" id="AKS43185.1"/>
    </source>
</evidence>